<dbReference type="Proteomes" id="UP000038040">
    <property type="component" value="Unplaced"/>
</dbReference>
<dbReference type="WBParaSite" id="DME_0000337801-mRNA-1">
    <property type="protein sequence ID" value="DME_0000337801-mRNA-1"/>
    <property type="gene ID" value="DME_0000337801"/>
</dbReference>
<evidence type="ECO:0000313" key="5">
    <source>
        <dbReference type="WBParaSite" id="DME_0000337801-mRNA-1"/>
    </source>
</evidence>
<dbReference type="InterPro" id="IPR032675">
    <property type="entry name" value="LRR_dom_sf"/>
</dbReference>
<gene>
    <name evidence="2" type="ORF">DME_LOCUS244</name>
</gene>
<feature type="domain" description="CARMIL pleckstrin homology" evidence="1">
    <location>
        <begin position="20"/>
        <end position="119"/>
    </location>
</feature>
<evidence type="ECO:0000313" key="4">
    <source>
        <dbReference type="Proteomes" id="UP000274756"/>
    </source>
</evidence>
<organism evidence="3 5">
    <name type="scientific">Dracunculus medinensis</name>
    <name type="common">Guinea worm</name>
    <dbReference type="NCBI Taxonomy" id="318479"/>
    <lineage>
        <taxon>Eukaryota</taxon>
        <taxon>Metazoa</taxon>
        <taxon>Ecdysozoa</taxon>
        <taxon>Nematoda</taxon>
        <taxon>Chromadorea</taxon>
        <taxon>Rhabditida</taxon>
        <taxon>Spirurina</taxon>
        <taxon>Dracunculoidea</taxon>
        <taxon>Dracunculidae</taxon>
        <taxon>Dracunculus</taxon>
    </lineage>
</organism>
<proteinExistence type="predicted"/>
<dbReference type="InterPro" id="IPR051279">
    <property type="entry name" value="PP1-Reg/Actin-Interact_Protein"/>
</dbReference>
<dbReference type="AlphaFoldDB" id="A0A0N4U8K1"/>
<evidence type="ECO:0000313" key="2">
    <source>
        <dbReference type="EMBL" id="VDN50271.1"/>
    </source>
</evidence>
<dbReference type="GO" id="GO:0030027">
    <property type="term" value="C:lamellipodium"/>
    <property type="evidence" value="ECO:0007669"/>
    <property type="project" value="TreeGrafter"/>
</dbReference>
<dbReference type="PANTHER" id="PTHR24112:SF66">
    <property type="entry name" value="LEUCINE-RICH REPEAT, ISOFORM F"/>
    <property type="match status" value="1"/>
</dbReference>
<dbReference type="Proteomes" id="UP000274756">
    <property type="component" value="Unassembled WGS sequence"/>
</dbReference>
<reference evidence="2 4" key="2">
    <citation type="submission" date="2018-11" db="EMBL/GenBank/DDBJ databases">
        <authorList>
            <consortium name="Pathogen Informatics"/>
        </authorList>
    </citation>
    <scope>NUCLEOTIDE SEQUENCE [LARGE SCALE GENOMIC DNA]</scope>
</reference>
<name>A0A0N4U8K1_DRAME</name>
<dbReference type="InterPro" id="IPR041245">
    <property type="entry name" value="CARMIL_PH"/>
</dbReference>
<reference evidence="5" key="1">
    <citation type="submission" date="2017-02" db="UniProtKB">
        <authorList>
            <consortium name="WormBaseParasite"/>
        </authorList>
    </citation>
    <scope>IDENTIFICATION</scope>
</reference>
<dbReference type="Pfam" id="PF17888">
    <property type="entry name" value="Carm_PH"/>
    <property type="match status" value="1"/>
</dbReference>
<dbReference type="EMBL" id="UYYG01000002">
    <property type="protein sequence ID" value="VDN50271.1"/>
    <property type="molecule type" value="Genomic_DNA"/>
</dbReference>
<dbReference type="GO" id="GO:0005886">
    <property type="term" value="C:plasma membrane"/>
    <property type="evidence" value="ECO:0007669"/>
    <property type="project" value="TreeGrafter"/>
</dbReference>
<keyword evidence="4" id="KW-1185">Reference proteome</keyword>
<dbReference type="InterPro" id="IPR011993">
    <property type="entry name" value="PH-like_dom_sf"/>
</dbReference>
<dbReference type="SMART" id="SM00368">
    <property type="entry name" value="LRR_RI"/>
    <property type="match status" value="3"/>
</dbReference>
<dbReference type="GO" id="GO:0034315">
    <property type="term" value="P:regulation of Arp2/3 complex-mediated actin nucleation"/>
    <property type="evidence" value="ECO:0007669"/>
    <property type="project" value="TreeGrafter"/>
</dbReference>
<dbReference type="GO" id="GO:0016477">
    <property type="term" value="P:cell migration"/>
    <property type="evidence" value="ECO:0007669"/>
    <property type="project" value="TreeGrafter"/>
</dbReference>
<evidence type="ECO:0000259" key="1">
    <source>
        <dbReference type="Pfam" id="PF17888"/>
    </source>
</evidence>
<dbReference type="PANTHER" id="PTHR24112">
    <property type="entry name" value="LEUCINE-RICH REPEAT, ISOFORM F-RELATED"/>
    <property type="match status" value="1"/>
</dbReference>
<dbReference type="Gene3D" id="3.80.10.10">
    <property type="entry name" value="Ribonuclease Inhibitor"/>
    <property type="match status" value="1"/>
</dbReference>
<accession>A0A0N4U8K1</accession>
<dbReference type="SUPFAM" id="SSF52047">
    <property type="entry name" value="RNI-like"/>
    <property type="match status" value="2"/>
</dbReference>
<protein>
    <submittedName>
        <fullName evidence="5">Carm_PH domain-containing protein</fullName>
    </submittedName>
</protein>
<dbReference type="OrthoDB" id="18598at2759"/>
<dbReference type="Gene3D" id="2.30.29.30">
    <property type="entry name" value="Pleckstrin-homology domain (PH domain)/Phosphotyrosine-binding domain (PTB)"/>
    <property type="match status" value="1"/>
</dbReference>
<dbReference type="STRING" id="318479.A0A0N4U8K1"/>
<evidence type="ECO:0000313" key="3">
    <source>
        <dbReference type="Proteomes" id="UP000038040"/>
    </source>
</evidence>
<sequence length="693" mass="77973">KKNYIISKCSTLFGNKFWDCRLVCSVEYGSKPEKFESRLFAVSKFRIFILHGKTPISLKIDRFIHILSIRAIHLINDNEVFVIKSLINSVGKRRIFIRSEIPSHDFVCHILSAIKHYFPDFSHVLRNQIEIFPAELYDEFNALPCSLPLLACHNFRRSYAALCDYYDQPFRDEVVWDMEKIYESHHLRILRLDDFTHLMPRDLVPILSVCQYSSYFTNLFVDGIKLSTELVDIIIGIVRNSQSLASLTLKNCSLPRDFIALFANALQFNANIPLVHIDFSKNFLDDKKGFLALSSVLPKIKTLKSITLSECMLTEKSTHLLASGLCQGLKHKSAMENLVLCSLNLSGNPLKDEPSDLLNLLCLCTSLRSLDLSDTGFNINKLWSLLVFGGLQIEVLKLGGCQASRRLKESAQQVKEYFSTVVNLKLIDFSHTPLHPDLLKGLLLGLSSNQQLKPFTLILDGACDNCSAILETYLGGVDACSLSLRENCLEMDIQPILSVASTMAHLTKLDLSGANFAILRRSTKHVNTLTNILLEIVKLIGEDDSKLDELILSDCRLGSHLSVLLNTLGVASSLKLLDITGNEMGNFGARLLAKALQINVSLKTIIIDRNQITGDGFADIAHALKLNTTLTSLHYPLVDVAESFNRADRQKTLSAIAEVIFFLHIYPIFQYSVVEWLWVVAQFRAPILRFYSP</sequence>